<accession>A0A4Y2CCW7</accession>
<comment type="caution">
    <text evidence="1">The sequence shown here is derived from an EMBL/GenBank/DDBJ whole genome shotgun (WGS) entry which is preliminary data.</text>
</comment>
<reference evidence="1 2" key="1">
    <citation type="journal article" date="2019" name="Sci. Rep.">
        <title>Orb-weaving spider Araneus ventricosus genome elucidates the spidroin gene catalogue.</title>
        <authorList>
            <person name="Kono N."/>
            <person name="Nakamura H."/>
            <person name="Ohtoshi R."/>
            <person name="Moran D.A.P."/>
            <person name="Shinohara A."/>
            <person name="Yoshida Y."/>
            <person name="Fujiwara M."/>
            <person name="Mori M."/>
            <person name="Tomita M."/>
            <person name="Arakawa K."/>
        </authorList>
    </citation>
    <scope>NUCLEOTIDE SEQUENCE [LARGE SCALE GENOMIC DNA]</scope>
</reference>
<dbReference type="AlphaFoldDB" id="A0A4Y2CCW7"/>
<evidence type="ECO:0000313" key="1">
    <source>
        <dbReference type="EMBL" id="GBM01175.1"/>
    </source>
</evidence>
<evidence type="ECO:0000313" key="2">
    <source>
        <dbReference type="Proteomes" id="UP000499080"/>
    </source>
</evidence>
<dbReference type="EMBL" id="BGPR01162525">
    <property type="protein sequence ID" value="GBM01175.1"/>
    <property type="molecule type" value="Genomic_DNA"/>
</dbReference>
<name>A0A4Y2CCW7_ARAVE</name>
<protein>
    <submittedName>
        <fullName evidence="1">Uncharacterized protein</fullName>
    </submittedName>
</protein>
<proteinExistence type="predicted"/>
<keyword evidence="2" id="KW-1185">Reference proteome</keyword>
<dbReference type="Proteomes" id="UP000499080">
    <property type="component" value="Unassembled WGS sequence"/>
</dbReference>
<feature type="non-terminal residue" evidence="1">
    <location>
        <position position="78"/>
    </location>
</feature>
<sequence>MSRERANKKIFLGTITKALKDDWWKNNSYYATGTNYPWPVRESLLTSKPKCLPYLPYVHQMAMQKADDRECLTRNSPL</sequence>
<gene>
    <name evidence="1" type="ORF">AVEN_245499_1</name>
</gene>
<organism evidence="1 2">
    <name type="scientific">Araneus ventricosus</name>
    <name type="common">Orbweaver spider</name>
    <name type="synonym">Epeira ventricosa</name>
    <dbReference type="NCBI Taxonomy" id="182803"/>
    <lineage>
        <taxon>Eukaryota</taxon>
        <taxon>Metazoa</taxon>
        <taxon>Ecdysozoa</taxon>
        <taxon>Arthropoda</taxon>
        <taxon>Chelicerata</taxon>
        <taxon>Arachnida</taxon>
        <taxon>Araneae</taxon>
        <taxon>Araneomorphae</taxon>
        <taxon>Entelegynae</taxon>
        <taxon>Araneoidea</taxon>
        <taxon>Araneidae</taxon>
        <taxon>Araneus</taxon>
    </lineage>
</organism>